<proteinExistence type="predicted"/>
<keyword evidence="2" id="KW-1133">Transmembrane helix</keyword>
<keyword evidence="2" id="KW-0472">Membrane</keyword>
<dbReference type="SUPFAM" id="SSF140453">
    <property type="entry name" value="EsxAB dimer-like"/>
    <property type="match status" value="1"/>
</dbReference>
<dbReference type="EMBL" id="JADEYC010000001">
    <property type="protein sequence ID" value="MBE9372945.1"/>
    <property type="molecule type" value="Genomic_DNA"/>
</dbReference>
<dbReference type="InterPro" id="IPR036689">
    <property type="entry name" value="ESAT-6-like_sf"/>
</dbReference>
<keyword evidence="2" id="KW-0812">Transmembrane</keyword>
<feature type="compositionally biased region" description="Gly residues" evidence="1">
    <location>
        <begin position="336"/>
        <end position="351"/>
    </location>
</feature>
<feature type="compositionally biased region" description="Basic and acidic residues" evidence="1">
    <location>
        <begin position="488"/>
        <end position="498"/>
    </location>
</feature>
<evidence type="ECO:0000256" key="1">
    <source>
        <dbReference type="SAM" id="MobiDB-lite"/>
    </source>
</evidence>
<dbReference type="Proteomes" id="UP000598360">
    <property type="component" value="Unassembled WGS sequence"/>
</dbReference>
<organism evidence="4 5">
    <name type="scientific">Saccharopolyspora montiporae</name>
    <dbReference type="NCBI Taxonomy" id="2781240"/>
    <lineage>
        <taxon>Bacteria</taxon>
        <taxon>Bacillati</taxon>
        <taxon>Actinomycetota</taxon>
        <taxon>Actinomycetes</taxon>
        <taxon>Pseudonocardiales</taxon>
        <taxon>Pseudonocardiaceae</taxon>
        <taxon>Saccharopolyspora</taxon>
    </lineage>
</organism>
<gene>
    <name evidence="4" type="ORF">IQ251_00640</name>
</gene>
<dbReference type="InterPro" id="IPR057746">
    <property type="entry name" value="CpnT-like_N"/>
</dbReference>
<feature type="compositionally biased region" description="Basic and acidic residues" evidence="1">
    <location>
        <begin position="445"/>
        <end position="462"/>
    </location>
</feature>
<evidence type="ECO:0000259" key="3">
    <source>
        <dbReference type="Pfam" id="PF25547"/>
    </source>
</evidence>
<feature type="region of interest" description="Disordered" evidence="1">
    <location>
        <begin position="295"/>
        <end position="498"/>
    </location>
</feature>
<reference evidence="4" key="1">
    <citation type="submission" date="2020-10" db="EMBL/GenBank/DDBJ databases">
        <title>Diversity and distribution of actinomycetes associated with coral in the coast of Hainan.</title>
        <authorList>
            <person name="Li F."/>
        </authorList>
    </citation>
    <scope>NUCLEOTIDE SEQUENCE</scope>
    <source>
        <strain evidence="4">HNM0983</strain>
    </source>
</reference>
<sequence length="498" mass="49007">MTVTMPQGLQDLASVVVGADFPEGDEDALRRLGEAWAACAGEVETVLGDTEGAVKDALSTMEGQTAESFKEFGDRLTQGEEAPLVALQKMCEEVGEACDNLALDVEYTKISIITALSILFAQIAAMLALAAVTFGASTAGIPAAQAATQGIVRGIMQGLLKLVQEVVKQIAINLGINVGVDFAIQGGQALAGDRDGLDTDKTTAAALSGAAGGLGGGIANGVFGAVGKNLGGRLFGEAAETGAESAGKAGGEAAGKIGGKTASGANLVNGMAGGTAGGVMGAGMNNQFQADNAGEDVEHTEQSMGSGASGGAIGGGASSAGSFRESFDTLSSGTLSGSGGGNGPGGSGGQGWQEWDGAPPVGSETEIFAGGDQSGDAGSGSQTGGSDTASDADSFTTAQTSGSDADSFETAQTSGSDADSFETAQTSGDSQPGNDQSGSSGIEQQAKDGLADGTADMKDPHEWTPSPEEIPPHLVNGTDDDYPIGAGEIREAAPSKEA</sequence>
<keyword evidence="5" id="KW-1185">Reference proteome</keyword>
<feature type="transmembrane region" description="Helical" evidence="2">
    <location>
        <begin position="112"/>
        <end position="136"/>
    </location>
</feature>
<feature type="compositionally biased region" description="Gly residues" evidence="1">
    <location>
        <begin position="307"/>
        <end position="318"/>
    </location>
</feature>
<feature type="compositionally biased region" description="Polar residues" evidence="1">
    <location>
        <begin position="393"/>
        <end position="443"/>
    </location>
</feature>
<evidence type="ECO:0000313" key="5">
    <source>
        <dbReference type="Proteomes" id="UP000598360"/>
    </source>
</evidence>
<accession>A0A929B635</accession>
<comment type="caution">
    <text evidence="4">The sequence shown here is derived from an EMBL/GenBank/DDBJ whole genome shotgun (WGS) entry which is preliminary data.</text>
</comment>
<dbReference type="AlphaFoldDB" id="A0A929B635"/>
<evidence type="ECO:0000256" key="2">
    <source>
        <dbReference type="SAM" id="Phobius"/>
    </source>
</evidence>
<feature type="domain" description="Outer membrane channel protein CpnT-like N-terminal" evidence="3">
    <location>
        <begin position="6"/>
        <end position="149"/>
    </location>
</feature>
<dbReference type="RefSeq" id="WP_193926395.1">
    <property type="nucleotide sequence ID" value="NZ_JADEYC010000001.1"/>
</dbReference>
<name>A0A929B635_9PSEU</name>
<dbReference type="Pfam" id="PF25547">
    <property type="entry name" value="WXG100_2"/>
    <property type="match status" value="1"/>
</dbReference>
<evidence type="ECO:0000313" key="4">
    <source>
        <dbReference type="EMBL" id="MBE9372945.1"/>
    </source>
</evidence>
<protein>
    <recommendedName>
        <fullName evidence="3">Outer membrane channel protein CpnT-like N-terminal domain-containing protein</fullName>
    </recommendedName>
</protein>